<dbReference type="AlphaFoldDB" id="A0A2U1KS90"/>
<comment type="similarity">
    <text evidence="2">Belongs to the SPT6 family.</text>
</comment>
<keyword evidence="7" id="KW-1185">Reference proteome</keyword>
<dbReference type="InterPro" id="IPR035018">
    <property type="entry name" value="Spt6_SH2_C"/>
</dbReference>
<dbReference type="Gene3D" id="3.30.420.140">
    <property type="entry name" value="YqgF/RNase H-like domain"/>
    <property type="match status" value="1"/>
</dbReference>
<dbReference type="InterPro" id="IPR032706">
    <property type="entry name" value="Spt6_HHH"/>
</dbReference>
<dbReference type="OrthoDB" id="995477at2759"/>
<evidence type="ECO:0000256" key="4">
    <source>
        <dbReference type="ARBA" id="ARBA00023242"/>
    </source>
</evidence>
<dbReference type="Gene3D" id="1.10.10.2740">
    <property type="entry name" value="Spt6, Death-like domain"/>
    <property type="match status" value="1"/>
</dbReference>
<name>A0A2U1KS90_ARTAN</name>
<dbReference type="SUPFAM" id="SSF50249">
    <property type="entry name" value="Nucleic acid-binding proteins"/>
    <property type="match status" value="1"/>
</dbReference>
<evidence type="ECO:0000313" key="7">
    <source>
        <dbReference type="Proteomes" id="UP000245207"/>
    </source>
</evidence>
<dbReference type="Pfam" id="PF14633">
    <property type="entry name" value="SH2_2"/>
    <property type="match status" value="1"/>
</dbReference>
<dbReference type="PANTHER" id="PTHR10145:SF8">
    <property type="entry name" value="DNA-DIRECTED RNA POLYMERASE"/>
    <property type="match status" value="1"/>
</dbReference>
<dbReference type="Gene3D" id="2.40.50.140">
    <property type="entry name" value="Nucleic acid-binding proteins"/>
    <property type="match status" value="1"/>
</dbReference>
<dbReference type="InterPro" id="IPR049540">
    <property type="entry name" value="Spt6-like_S1"/>
</dbReference>
<dbReference type="PANTHER" id="PTHR10145">
    <property type="entry name" value="TRANSCRIPTION ELONGATION FACTOR SPT6"/>
    <property type="match status" value="1"/>
</dbReference>
<dbReference type="SUPFAM" id="SSF47781">
    <property type="entry name" value="RuvA domain 2-like"/>
    <property type="match status" value="2"/>
</dbReference>
<comment type="caution">
    <text evidence="6">The sequence shown here is derived from an EMBL/GenBank/DDBJ whole genome shotgun (WGS) entry which is preliminary data.</text>
</comment>
<dbReference type="CDD" id="cd09928">
    <property type="entry name" value="SH2_Cterm_SPT6_like"/>
    <property type="match status" value="1"/>
</dbReference>
<dbReference type="GO" id="GO:0034728">
    <property type="term" value="P:nucleosome organization"/>
    <property type="evidence" value="ECO:0007669"/>
    <property type="project" value="TreeGrafter"/>
</dbReference>
<feature type="domain" description="S1 motif" evidence="5">
    <location>
        <begin position="293"/>
        <end position="363"/>
    </location>
</feature>
<evidence type="ECO:0000256" key="2">
    <source>
        <dbReference type="ARBA" id="ARBA00009253"/>
    </source>
</evidence>
<accession>A0A2U1KS90</accession>
<dbReference type="GO" id="GO:0008023">
    <property type="term" value="C:transcription elongation factor complex"/>
    <property type="evidence" value="ECO:0007669"/>
    <property type="project" value="TreeGrafter"/>
</dbReference>
<dbReference type="FunFam" id="1.10.10.2740:FF:000002">
    <property type="entry name" value="Transcription elongation factor Spt6"/>
    <property type="match status" value="1"/>
</dbReference>
<dbReference type="Pfam" id="PF21710">
    <property type="entry name" value="Spt6_S1"/>
    <property type="match status" value="1"/>
</dbReference>
<dbReference type="FunFam" id="1.10.150.850:FF:000001">
    <property type="entry name" value="Transcription elongation factor spt6"/>
    <property type="match status" value="1"/>
</dbReference>
<gene>
    <name evidence="6" type="ORF">CTI12_AA571260</name>
</gene>
<dbReference type="GO" id="GO:0031491">
    <property type="term" value="F:nucleosome binding"/>
    <property type="evidence" value="ECO:0007669"/>
    <property type="project" value="TreeGrafter"/>
</dbReference>
<evidence type="ECO:0000256" key="1">
    <source>
        <dbReference type="ARBA" id="ARBA00004123"/>
    </source>
</evidence>
<dbReference type="InterPro" id="IPR017072">
    <property type="entry name" value="TF_Spt6"/>
</dbReference>
<dbReference type="InterPro" id="IPR037027">
    <property type="entry name" value="YqgF/RNaseH-like_dom_sf"/>
</dbReference>
<dbReference type="InterPro" id="IPR003029">
    <property type="entry name" value="S1_domain"/>
</dbReference>
<dbReference type="InterPro" id="IPR010994">
    <property type="entry name" value="RuvA_2-like"/>
</dbReference>
<comment type="subcellular location">
    <subcellularLocation>
        <location evidence="1">Nucleus</location>
    </subcellularLocation>
</comment>
<dbReference type="InterPro" id="IPR035420">
    <property type="entry name" value="Spt6_SH2"/>
</dbReference>
<dbReference type="GO" id="GO:0003676">
    <property type="term" value="F:nucleic acid binding"/>
    <property type="evidence" value="ECO:0007669"/>
    <property type="project" value="InterPro"/>
</dbReference>
<reference evidence="6 7" key="1">
    <citation type="journal article" date="2018" name="Mol. Plant">
        <title>The genome of Artemisia annua provides insight into the evolution of Asteraceae family and artemisinin biosynthesis.</title>
        <authorList>
            <person name="Shen Q."/>
            <person name="Zhang L."/>
            <person name="Liao Z."/>
            <person name="Wang S."/>
            <person name="Yan T."/>
            <person name="Shi P."/>
            <person name="Liu M."/>
            <person name="Fu X."/>
            <person name="Pan Q."/>
            <person name="Wang Y."/>
            <person name="Lv Z."/>
            <person name="Lu X."/>
            <person name="Zhang F."/>
            <person name="Jiang W."/>
            <person name="Ma Y."/>
            <person name="Chen M."/>
            <person name="Hao X."/>
            <person name="Li L."/>
            <person name="Tang Y."/>
            <person name="Lv G."/>
            <person name="Zhou Y."/>
            <person name="Sun X."/>
            <person name="Brodelius P.E."/>
            <person name="Rose J.K.C."/>
            <person name="Tang K."/>
        </authorList>
    </citation>
    <scope>NUCLEOTIDE SEQUENCE [LARGE SCALE GENOMIC DNA]</scope>
    <source>
        <strain evidence="7">cv. Huhao1</strain>
        <tissue evidence="6">Leaf</tissue>
    </source>
</reference>
<dbReference type="InterPro" id="IPR036860">
    <property type="entry name" value="SH2_dom_sf"/>
</dbReference>
<dbReference type="Pfam" id="PF14635">
    <property type="entry name" value="HHH_7"/>
    <property type="match status" value="1"/>
</dbReference>
<evidence type="ECO:0000259" key="5">
    <source>
        <dbReference type="PROSITE" id="PS50126"/>
    </source>
</evidence>
<dbReference type="InterPro" id="IPR041692">
    <property type="entry name" value="HHH_9"/>
</dbReference>
<organism evidence="6 7">
    <name type="scientific">Artemisia annua</name>
    <name type="common">Sweet wormwood</name>
    <dbReference type="NCBI Taxonomy" id="35608"/>
    <lineage>
        <taxon>Eukaryota</taxon>
        <taxon>Viridiplantae</taxon>
        <taxon>Streptophyta</taxon>
        <taxon>Embryophyta</taxon>
        <taxon>Tracheophyta</taxon>
        <taxon>Spermatophyta</taxon>
        <taxon>Magnoliopsida</taxon>
        <taxon>eudicotyledons</taxon>
        <taxon>Gunneridae</taxon>
        <taxon>Pentapetalae</taxon>
        <taxon>asterids</taxon>
        <taxon>campanulids</taxon>
        <taxon>Asterales</taxon>
        <taxon>Asteraceae</taxon>
        <taxon>Asteroideae</taxon>
        <taxon>Anthemideae</taxon>
        <taxon>Artemisiinae</taxon>
        <taxon>Artemisia</taxon>
    </lineage>
</organism>
<dbReference type="InterPro" id="IPR012340">
    <property type="entry name" value="NA-bd_OB-fold"/>
</dbReference>
<evidence type="ECO:0000313" key="6">
    <source>
        <dbReference type="EMBL" id="PWA39573.1"/>
    </source>
</evidence>
<dbReference type="GO" id="GO:0016740">
    <property type="term" value="F:transferase activity"/>
    <property type="evidence" value="ECO:0007669"/>
    <property type="project" value="UniProtKB-KW"/>
</dbReference>
<dbReference type="Pfam" id="PF17674">
    <property type="entry name" value="HHH_9"/>
    <property type="match status" value="1"/>
</dbReference>
<keyword evidence="3" id="KW-0804">Transcription</keyword>
<dbReference type="GO" id="GO:0042393">
    <property type="term" value="F:histone binding"/>
    <property type="evidence" value="ECO:0007669"/>
    <property type="project" value="TreeGrafter"/>
</dbReference>
<sequence>MANVDGMDGLNVVYGDESLPRLYEKSEISSEQLQSRPGIVKRVVALGRYLQNPLAMTATLCGPGKEILSWKLSPLDNFMTSNEKYIIFEQVMVDVTNQVRLDVNLAINHEWLFAPLQFICGLGPTKAAYLQRSLMRAGSIYSRKDLLNHGLGRKVFINAAGFLRVRRSGNATSSSQVIDLLDDTRIHPESYILAQELAKDIYRADVNEEVIDDDDITDVAIDHVRENSNLLKSLEADTYAKSKKLENKKDNINFIKMELINGFQDCGRKYVEPTQYEEFFMMSGETDNTLSEGRVVRVTVRRVLPERAVCSLESGLSGMLFKEDYSDNCEEEELTAKLKEGQTLTCKIKSIVKDRYQVFLSCKESHMRRNWSSENDKPVDPYYNEVRETSAIVNEKPNKVKEMANKLFKPRMIVHPHFKNVTIDDAIEVIARYADPLVANLKKMLGYRMLKHGTKAEVDESLRKEKAEHPSRIVYSFGVSHEHPGTFILTYIRTSNAHHEYIGLYPKGFRFRKNMFDEIDRLVVYFHKHIDDPREPPVTAASGGWGGPGRS</sequence>
<dbReference type="Gene3D" id="3.30.505.10">
    <property type="entry name" value="SH2 domain"/>
    <property type="match status" value="1"/>
</dbReference>
<dbReference type="PROSITE" id="PS50126">
    <property type="entry name" value="S1"/>
    <property type="match status" value="1"/>
</dbReference>
<keyword evidence="4" id="KW-0539">Nucleus</keyword>
<dbReference type="GO" id="GO:0140673">
    <property type="term" value="P:transcription elongation-coupled chromatin remodeling"/>
    <property type="evidence" value="ECO:0007669"/>
    <property type="project" value="InterPro"/>
</dbReference>
<evidence type="ECO:0000256" key="3">
    <source>
        <dbReference type="ARBA" id="ARBA00023163"/>
    </source>
</evidence>
<dbReference type="SMART" id="SM00316">
    <property type="entry name" value="S1"/>
    <property type="match status" value="1"/>
</dbReference>
<dbReference type="EMBL" id="PKPP01014508">
    <property type="protein sequence ID" value="PWA39573.1"/>
    <property type="molecule type" value="Genomic_DNA"/>
</dbReference>
<dbReference type="InterPro" id="IPR042066">
    <property type="entry name" value="Spt6_death-like"/>
</dbReference>
<dbReference type="InterPro" id="IPR012337">
    <property type="entry name" value="RNaseH-like_sf"/>
</dbReference>
<proteinExistence type="inferred from homology"/>
<dbReference type="FunFam" id="3.30.505.10:FF:000050">
    <property type="entry name" value="Transcription elongation factor spt6"/>
    <property type="match status" value="1"/>
</dbReference>
<keyword evidence="6" id="KW-0808">Transferase</keyword>
<dbReference type="SUPFAM" id="SSF53098">
    <property type="entry name" value="Ribonuclease H-like"/>
    <property type="match status" value="1"/>
</dbReference>
<dbReference type="STRING" id="35608.A0A2U1KS90"/>
<dbReference type="Gene3D" id="1.10.150.850">
    <property type="entry name" value="Spt6, helix-hairpin-helix domain"/>
    <property type="match status" value="1"/>
</dbReference>
<protein>
    <submittedName>
        <fullName evidence="6">Polyribonucleotide nucleotidyltransferase</fullName>
    </submittedName>
</protein>
<dbReference type="Proteomes" id="UP000245207">
    <property type="component" value="Unassembled WGS sequence"/>
</dbReference>